<dbReference type="Pfam" id="PF01663">
    <property type="entry name" value="Phosphodiest"/>
    <property type="match status" value="1"/>
</dbReference>
<evidence type="ECO:0000313" key="2">
    <source>
        <dbReference type="EMBL" id="CAF0724722.1"/>
    </source>
</evidence>
<dbReference type="InterPro" id="IPR017850">
    <property type="entry name" value="Alkaline_phosphatase_core_sf"/>
</dbReference>
<dbReference type="OrthoDB" id="415411at2759"/>
<dbReference type="CDD" id="cd16018">
    <property type="entry name" value="Enpp"/>
    <property type="match status" value="1"/>
</dbReference>
<dbReference type="EMBL" id="CAJNOC010000189">
    <property type="protein sequence ID" value="CAF0724722.1"/>
    <property type="molecule type" value="Genomic_DNA"/>
</dbReference>
<evidence type="ECO:0000256" key="1">
    <source>
        <dbReference type="SAM" id="SignalP"/>
    </source>
</evidence>
<proteinExistence type="predicted"/>
<dbReference type="Proteomes" id="UP000663879">
    <property type="component" value="Unassembled WGS sequence"/>
</dbReference>
<protein>
    <submittedName>
        <fullName evidence="2">Uncharacterized protein</fullName>
    </submittedName>
</protein>
<sequence>MKFAFIFLFFVIGLISSVPLKNNQRNPVLMISLDGFRADKLDKFLRENPESNLKKEFVDVGVKADHMEPSFPTLTFPNHYTLVTGLYMENHDVTSNTVYDSVYDQKLNFLRDTEKNNFKWWNKTEPIWFEAKKQGLKTASFFWAGSEVWQRHPDFFLKYDESKEWESRCDQIVSWFTKFDIDFGTLYFDEPDHAGHSYGPDSEQYYEAIYKLDETIGYLMKKLRQANMEQKMNVLIVSDHGMAQMNSTLIVSKYVSTNLINATKTVYGIVSNIWPKTDAAKVQIYDALKKVKELKVYYKEEIPENFHYQNSNRIAPIVAIADEGYVMNTVNQTLIGNHGFDNRIESMRAIFLARGPNFKSNVGITGLKNVDVYPLLCELIQIQCHPNNGSLVPYKDALHDMPRHKKLF</sequence>
<reference evidence="2" key="1">
    <citation type="submission" date="2021-02" db="EMBL/GenBank/DDBJ databases">
        <authorList>
            <person name="Nowell W R."/>
        </authorList>
    </citation>
    <scope>NUCLEOTIDE SEQUENCE</scope>
    <source>
        <strain evidence="2">Ploen Becks lab</strain>
    </source>
</reference>
<dbReference type="Gene3D" id="3.30.1360.180">
    <property type="match status" value="1"/>
</dbReference>
<dbReference type="PANTHER" id="PTHR10151">
    <property type="entry name" value="ECTONUCLEOTIDE PYROPHOSPHATASE/PHOSPHODIESTERASE"/>
    <property type="match status" value="1"/>
</dbReference>
<dbReference type="PANTHER" id="PTHR10151:SF126">
    <property type="entry name" value="ECTONUCLEOTIDE PYROPHOSPHATASE_PHOSPHODIESTERASE FAMILY MEMBER 7-LIKE"/>
    <property type="match status" value="1"/>
</dbReference>
<keyword evidence="1" id="KW-0732">Signal</keyword>
<gene>
    <name evidence="2" type="ORF">OXX778_LOCUS2436</name>
</gene>
<name>A0A813MQV5_9BILA</name>
<dbReference type="Gene3D" id="3.40.720.10">
    <property type="entry name" value="Alkaline Phosphatase, subunit A"/>
    <property type="match status" value="1"/>
</dbReference>
<dbReference type="AlphaFoldDB" id="A0A813MQV5"/>
<organism evidence="2 3">
    <name type="scientific">Brachionus calyciflorus</name>
    <dbReference type="NCBI Taxonomy" id="104777"/>
    <lineage>
        <taxon>Eukaryota</taxon>
        <taxon>Metazoa</taxon>
        <taxon>Spiralia</taxon>
        <taxon>Gnathifera</taxon>
        <taxon>Rotifera</taxon>
        <taxon>Eurotatoria</taxon>
        <taxon>Monogononta</taxon>
        <taxon>Pseudotrocha</taxon>
        <taxon>Ploima</taxon>
        <taxon>Brachionidae</taxon>
        <taxon>Brachionus</taxon>
    </lineage>
</organism>
<dbReference type="SUPFAM" id="SSF53649">
    <property type="entry name" value="Alkaline phosphatase-like"/>
    <property type="match status" value="1"/>
</dbReference>
<keyword evidence="3" id="KW-1185">Reference proteome</keyword>
<accession>A0A813MQV5</accession>
<feature type="chain" id="PRO_5032596164" evidence="1">
    <location>
        <begin position="18"/>
        <end position="408"/>
    </location>
</feature>
<dbReference type="InterPro" id="IPR002591">
    <property type="entry name" value="Phosphodiest/P_Trfase"/>
</dbReference>
<comment type="caution">
    <text evidence="2">The sequence shown here is derived from an EMBL/GenBank/DDBJ whole genome shotgun (WGS) entry which is preliminary data.</text>
</comment>
<evidence type="ECO:0000313" key="3">
    <source>
        <dbReference type="Proteomes" id="UP000663879"/>
    </source>
</evidence>
<feature type="signal peptide" evidence="1">
    <location>
        <begin position="1"/>
        <end position="17"/>
    </location>
</feature>